<reference evidence="5 6" key="1">
    <citation type="submission" date="2017-05" db="EMBL/GenBank/DDBJ databases">
        <authorList>
            <person name="Varghese N."/>
            <person name="Submissions S."/>
        </authorList>
    </citation>
    <scope>NUCLEOTIDE SEQUENCE [LARGE SCALE GENOMIC DNA]</scope>
    <source>
        <strain evidence="5 6">DSM 27040</strain>
    </source>
</reference>
<dbReference type="NCBIfam" id="TIGR01730">
    <property type="entry name" value="RND_mfp"/>
    <property type="match status" value="1"/>
</dbReference>
<organism evidence="5 6">
    <name type="scientific">Saccharicrinis carchari</name>
    <dbReference type="NCBI Taxonomy" id="1168039"/>
    <lineage>
        <taxon>Bacteria</taxon>
        <taxon>Pseudomonadati</taxon>
        <taxon>Bacteroidota</taxon>
        <taxon>Bacteroidia</taxon>
        <taxon>Marinilabiliales</taxon>
        <taxon>Marinilabiliaceae</taxon>
        <taxon>Saccharicrinis</taxon>
    </lineage>
</organism>
<evidence type="ECO:0000256" key="2">
    <source>
        <dbReference type="SAM" id="Coils"/>
    </source>
</evidence>
<dbReference type="Gene3D" id="6.20.50.140">
    <property type="match status" value="1"/>
</dbReference>
<dbReference type="InterPro" id="IPR058625">
    <property type="entry name" value="MdtA-like_BSH"/>
</dbReference>
<keyword evidence="2" id="KW-0175">Coiled coil</keyword>
<evidence type="ECO:0000313" key="6">
    <source>
        <dbReference type="Proteomes" id="UP000319040"/>
    </source>
</evidence>
<comment type="similarity">
    <text evidence="1">Belongs to the membrane fusion protein (MFP) (TC 8.A.1) family.</text>
</comment>
<dbReference type="OrthoDB" id="9809068at2"/>
<feature type="domain" description="Multidrug resistance protein MdtA-like barrel-sandwich hybrid" evidence="4">
    <location>
        <begin position="60"/>
        <end position="202"/>
    </location>
</feature>
<keyword evidence="3" id="KW-0812">Transmembrane</keyword>
<dbReference type="PANTHER" id="PTHR30469:SF33">
    <property type="entry name" value="SLR1207 PROTEIN"/>
    <property type="match status" value="1"/>
</dbReference>
<dbReference type="PANTHER" id="PTHR30469">
    <property type="entry name" value="MULTIDRUG RESISTANCE PROTEIN MDTA"/>
    <property type="match status" value="1"/>
</dbReference>
<dbReference type="RefSeq" id="WP_142532451.1">
    <property type="nucleotide sequence ID" value="NZ_FXTB01000002.1"/>
</dbReference>
<dbReference type="Pfam" id="PF25917">
    <property type="entry name" value="BSH_RND"/>
    <property type="match status" value="1"/>
</dbReference>
<dbReference type="Gene3D" id="1.10.287.470">
    <property type="entry name" value="Helix hairpin bin"/>
    <property type="match status" value="1"/>
</dbReference>
<evidence type="ECO:0000313" key="5">
    <source>
        <dbReference type="EMBL" id="SMO51321.1"/>
    </source>
</evidence>
<dbReference type="EMBL" id="FXTB01000002">
    <property type="protein sequence ID" value="SMO51321.1"/>
    <property type="molecule type" value="Genomic_DNA"/>
</dbReference>
<keyword evidence="3" id="KW-0472">Membrane</keyword>
<dbReference type="Proteomes" id="UP000319040">
    <property type="component" value="Unassembled WGS sequence"/>
</dbReference>
<feature type="coiled-coil region" evidence="2">
    <location>
        <begin position="100"/>
        <end position="127"/>
    </location>
</feature>
<keyword evidence="6" id="KW-1185">Reference proteome</keyword>
<feature type="transmembrane region" description="Helical" evidence="3">
    <location>
        <begin position="7"/>
        <end position="25"/>
    </location>
</feature>
<sequence>MKKIIRIALVLVLITLFTWVVYYLYTQSKKDPVVYETEMLEISDIVKKTVATGSVVPRQEIEIKPQESGIITEIYVEPGDELKKGDLLAKIQIIPEMVQVNNAESQLNKARILFKNAEIEYQRKKELFDNGVIAESEYLDELMRYENAKVDLNTADNNLQLIKEGVTHKMGAQTNTIIKATIDGMVLDVPVEVGNSVIKSNTFNDGTTVAILADMGKMIFQGKVDETEVGKIREGMDLELSIGAIEEEKYKATLEFIAPKGVEENGAIQFEIKAAVSLNKGQFIRSGYSATADIVLDRRDSVYVIKEKLITFSNDSAFVEVEVGEQEFEKKQIITGLSDGIKIEVKSGITKNDKIKVPKS</sequence>
<name>A0A521BXM0_SACCC</name>
<proteinExistence type="inferred from homology"/>
<evidence type="ECO:0000256" key="1">
    <source>
        <dbReference type="ARBA" id="ARBA00009477"/>
    </source>
</evidence>
<dbReference type="Gene3D" id="2.40.30.170">
    <property type="match status" value="1"/>
</dbReference>
<dbReference type="AlphaFoldDB" id="A0A521BXM0"/>
<keyword evidence="3" id="KW-1133">Transmembrane helix</keyword>
<dbReference type="InterPro" id="IPR006143">
    <property type="entry name" value="RND_pump_MFP"/>
</dbReference>
<evidence type="ECO:0000259" key="4">
    <source>
        <dbReference type="Pfam" id="PF25917"/>
    </source>
</evidence>
<dbReference type="SUPFAM" id="SSF111369">
    <property type="entry name" value="HlyD-like secretion proteins"/>
    <property type="match status" value="1"/>
</dbReference>
<protein>
    <submittedName>
        <fullName evidence="5">HlyD family secretion protein</fullName>
    </submittedName>
</protein>
<dbReference type="GO" id="GO:1990281">
    <property type="term" value="C:efflux pump complex"/>
    <property type="evidence" value="ECO:0007669"/>
    <property type="project" value="TreeGrafter"/>
</dbReference>
<gene>
    <name evidence="5" type="ORF">SAMN06265379_102135</name>
</gene>
<dbReference type="GO" id="GO:0015562">
    <property type="term" value="F:efflux transmembrane transporter activity"/>
    <property type="evidence" value="ECO:0007669"/>
    <property type="project" value="TreeGrafter"/>
</dbReference>
<dbReference type="Gene3D" id="2.40.50.100">
    <property type="match status" value="1"/>
</dbReference>
<evidence type="ECO:0000256" key="3">
    <source>
        <dbReference type="SAM" id="Phobius"/>
    </source>
</evidence>
<accession>A0A521BXM0</accession>